<dbReference type="InterPro" id="IPR012551">
    <property type="entry name" value="DUF1707_SHOCT-like"/>
</dbReference>
<dbReference type="RefSeq" id="WP_162452343.1">
    <property type="nucleotide sequence ID" value="NZ_WLZY01000008.1"/>
</dbReference>
<dbReference type="AlphaFoldDB" id="A0A7K3M9K2"/>
<protein>
    <submittedName>
        <fullName evidence="4">DUF1707 domain-containing protein</fullName>
    </submittedName>
</protein>
<accession>A0A7K3M9K2</accession>
<name>A0A7K3M9K2_9ACTN</name>
<feature type="domain" description="DUF4190" evidence="3">
    <location>
        <begin position="93"/>
        <end position="152"/>
    </location>
</feature>
<dbReference type="PANTHER" id="PTHR40763:SF4">
    <property type="entry name" value="DUF1707 DOMAIN-CONTAINING PROTEIN"/>
    <property type="match status" value="1"/>
</dbReference>
<dbReference type="InterPro" id="IPR025241">
    <property type="entry name" value="DUF4190"/>
</dbReference>
<organism evidence="4 5">
    <name type="scientific">Phytoactinopolyspora mesophila</name>
    <dbReference type="NCBI Taxonomy" id="2650750"/>
    <lineage>
        <taxon>Bacteria</taxon>
        <taxon>Bacillati</taxon>
        <taxon>Actinomycetota</taxon>
        <taxon>Actinomycetes</taxon>
        <taxon>Jiangellales</taxon>
        <taxon>Jiangellaceae</taxon>
        <taxon>Phytoactinopolyspora</taxon>
    </lineage>
</organism>
<dbReference type="Pfam" id="PF08044">
    <property type="entry name" value="DUF1707"/>
    <property type="match status" value="1"/>
</dbReference>
<reference evidence="4 5" key="1">
    <citation type="submission" date="2019-11" db="EMBL/GenBank/DDBJ databases">
        <authorList>
            <person name="Li X.-J."/>
            <person name="Feng X.-M."/>
        </authorList>
    </citation>
    <scope>NUCLEOTIDE SEQUENCE [LARGE SCALE GENOMIC DNA]</scope>
    <source>
        <strain evidence="4 5">XMNu-373</strain>
    </source>
</reference>
<dbReference type="Pfam" id="PF13828">
    <property type="entry name" value="DUF4190"/>
    <property type="match status" value="1"/>
</dbReference>
<keyword evidence="1" id="KW-0812">Transmembrane</keyword>
<keyword evidence="5" id="KW-1185">Reference proteome</keyword>
<keyword evidence="1" id="KW-0472">Membrane</keyword>
<evidence type="ECO:0000313" key="5">
    <source>
        <dbReference type="Proteomes" id="UP000460435"/>
    </source>
</evidence>
<comment type="caution">
    <text evidence="4">The sequence shown here is derived from an EMBL/GenBank/DDBJ whole genome shotgun (WGS) entry which is preliminary data.</text>
</comment>
<evidence type="ECO:0000259" key="2">
    <source>
        <dbReference type="Pfam" id="PF08044"/>
    </source>
</evidence>
<sequence length="170" mass="17831">MNAEGWRTMRASDADRDRAADLVKAALAEGRITWEEHSSRLQHVLNSRTYGELDHAVRDLPSGVLPHHQAPLPAAPGHPMPPAYAPTRSTNGYALASVICGGAGFMTGISAIAAIITGHIALSQIKRTGEEGRGMAVAGLVMGYVVTVGGALMLILMLGLFFAVGTSGTW</sequence>
<feature type="transmembrane region" description="Helical" evidence="1">
    <location>
        <begin position="134"/>
        <end position="164"/>
    </location>
</feature>
<evidence type="ECO:0000259" key="3">
    <source>
        <dbReference type="Pfam" id="PF13828"/>
    </source>
</evidence>
<dbReference type="EMBL" id="WLZY01000008">
    <property type="protein sequence ID" value="NDL59642.1"/>
    <property type="molecule type" value="Genomic_DNA"/>
</dbReference>
<feature type="domain" description="DUF1707" evidence="2">
    <location>
        <begin position="9"/>
        <end position="61"/>
    </location>
</feature>
<keyword evidence="1" id="KW-1133">Transmembrane helix</keyword>
<evidence type="ECO:0000313" key="4">
    <source>
        <dbReference type="EMBL" id="NDL59642.1"/>
    </source>
</evidence>
<feature type="transmembrane region" description="Helical" evidence="1">
    <location>
        <begin position="93"/>
        <end position="122"/>
    </location>
</feature>
<dbReference type="PANTHER" id="PTHR40763">
    <property type="entry name" value="MEMBRANE PROTEIN-RELATED"/>
    <property type="match status" value="1"/>
</dbReference>
<proteinExistence type="predicted"/>
<dbReference type="Proteomes" id="UP000460435">
    <property type="component" value="Unassembled WGS sequence"/>
</dbReference>
<gene>
    <name evidence="4" type="ORF">F7O44_21455</name>
</gene>
<evidence type="ECO:0000256" key="1">
    <source>
        <dbReference type="SAM" id="Phobius"/>
    </source>
</evidence>